<organism evidence="1">
    <name type="scientific">Anguilla anguilla</name>
    <name type="common">European freshwater eel</name>
    <name type="synonym">Muraena anguilla</name>
    <dbReference type="NCBI Taxonomy" id="7936"/>
    <lineage>
        <taxon>Eukaryota</taxon>
        <taxon>Metazoa</taxon>
        <taxon>Chordata</taxon>
        <taxon>Craniata</taxon>
        <taxon>Vertebrata</taxon>
        <taxon>Euteleostomi</taxon>
        <taxon>Actinopterygii</taxon>
        <taxon>Neopterygii</taxon>
        <taxon>Teleostei</taxon>
        <taxon>Anguilliformes</taxon>
        <taxon>Anguillidae</taxon>
        <taxon>Anguilla</taxon>
    </lineage>
</organism>
<proteinExistence type="predicted"/>
<accession>A0A0E9XKP7</accession>
<name>A0A0E9XKP7_ANGAN</name>
<dbReference type="AlphaFoldDB" id="A0A0E9XKP7"/>
<sequence>MFYFLYRIPLLICQYNLVKCLRFSVCKFHCFNGAGKKVSYILKYDTLGGKDNFC</sequence>
<reference evidence="1" key="2">
    <citation type="journal article" date="2015" name="Fish Shellfish Immunol.">
        <title>Early steps in the European eel (Anguilla anguilla)-Vibrio vulnificus interaction in the gills: Role of the RtxA13 toxin.</title>
        <authorList>
            <person name="Callol A."/>
            <person name="Pajuelo D."/>
            <person name="Ebbesson L."/>
            <person name="Teles M."/>
            <person name="MacKenzie S."/>
            <person name="Amaro C."/>
        </authorList>
    </citation>
    <scope>NUCLEOTIDE SEQUENCE</scope>
</reference>
<dbReference type="EMBL" id="GBXM01006172">
    <property type="protein sequence ID" value="JAI02406.1"/>
    <property type="molecule type" value="Transcribed_RNA"/>
</dbReference>
<protein>
    <submittedName>
        <fullName evidence="1">Uncharacterized protein</fullName>
    </submittedName>
</protein>
<evidence type="ECO:0000313" key="1">
    <source>
        <dbReference type="EMBL" id="JAI02406.1"/>
    </source>
</evidence>
<reference evidence="1" key="1">
    <citation type="submission" date="2014-11" db="EMBL/GenBank/DDBJ databases">
        <authorList>
            <person name="Amaro Gonzalez C."/>
        </authorList>
    </citation>
    <scope>NUCLEOTIDE SEQUENCE</scope>
</reference>